<dbReference type="InterPro" id="IPR038268">
    <property type="entry name" value="RHH_sf"/>
</dbReference>
<sequence>MSDSDDVGKFDARNVENPAEIKKRSVVISGHRTSISLENVFWNALREIALSRKISVNQLVTQIDEGRTGNLSSAIRTYVLLHSYSS</sequence>
<proteinExistence type="predicted"/>
<evidence type="ECO:0000313" key="2">
    <source>
        <dbReference type="EMBL" id="NMM43745.1"/>
    </source>
</evidence>
<keyword evidence="3" id="KW-1185">Reference proteome</keyword>
<gene>
    <name evidence="2" type="ORF">HH303_04600</name>
</gene>
<reference evidence="2 3" key="1">
    <citation type="submission" date="2020-04" db="EMBL/GenBank/DDBJ databases">
        <title>Rhodospirillaceae bacterium KN72 isolated from deep sea.</title>
        <authorList>
            <person name="Zhang D.-C."/>
        </authorList>
    </citation>
    <scope>NUCLEOTIDE SEQUENCE [LARGE SCALE GENOMIC DNA]</scope>
    <source>
        <strain evidence="2 3">KN72</strain>
    </source>
</reference>
<dbReference type="Gene3D" id="1.10.3990.20">
    <property type="entry name" value="protein bp1543"/>
    <property type="match status" value="1"/>
</dbReference>
<dbReference type="Pfam" id="PF13467">
    <property type="entry name" value="RHH_4"/>
    <property type="match status" value="1"/>
</dbReference>
<dbReference type="EMBL" id="JABBNT010000001">
    <property type="protein sequence ID" value="NMM43745.1"/>
    <property type="molecule type" value="Genomic_DNA"/>
</dbReference>
<dbReference type="InterPro" id="IPR027373">
    <property type="entry name" value="RHH_dom"/>
</dbReference>
<evidence type="ECO:0000313" key="3">
    <source>
        <dbReference type="Proteomes" id="UP000539372"/>
    </source>
</evidence>
<evidence type="ECO:0000259" key="1">
    <source>
        <dbReference type="Pfam" id="PF13467"/>
    </source>
</evidence>
<comment type="caution">
    <text evidence="2">The sequence shown here is derived from an EMBL/GenBank/DDBJ whole genome shotgun (WGS) entry which is preliminary data.</text>
</comment>
<name>A0A7Y0HDK4_9PROT</name>
<protein>
    <submittedName>
        <fullName evidence="2">Ribbon-helix-helix domain-containing protein</fullName>
    </submittedName>
</protein>
<dbReference type="Proteomes" id="UP000539372">
    <property type="component" value="Unassembled WGS sequence"/>
</dbReference>
<accession>A0A7Y0HDK4</accession>
<dbReference type="RefSeq" id="WP_169624181.1">
    <property type="nucleotide sequence ID" value="NZ_JABBNT010000001.1"/>
</dbReference>
<organism evidence="2 3">
    <name type="scientific">Pacificispira spongiicola</name>
    <dbReference type="NCBI Taxonomy" id="2729598"/>
    <lineage>
        <taxon>Bacteria</taxon>
        <taxon>Pseudomonadati</taxon>
        <taxon>Pseudomonadota</taxon>
        <taxon>Alphaproteobacteria</taxon>
        <taxon>Rhodospirillales</taxon>
        <taxon>Rhodospirillaceae</taxon>
        <taxon>Pacificispira</taxon>
    </lineage>
</organism>
<feature type="domain" description="Ribbon-helix-helix" evidence="1">
    <location>
        <begin position="22"/>
        <end position="82"/>
    </location>
</feature>
<dbReference type="AlphaFoldDB" id="A0A7Y0HDK4"/>